<sequence length="43" mass="4877">MEPSPVFKTKKVLDLPGWMFAFLDSPDGKISSMFFCSLVPLIR</sequence>
<gene>
    <name evidence="1" type="ORF">CWATWH0003_0210</name>
</gene>
<dbReference type="PATRIC" id="fig|423471.3.peg.196"/>
<reference evidence="1 2" key="1">
    <citation type="journal article" date="2011" name="Front. Microbiol.">
        <title>Two Strains of Crocosphaera watsonii with Highly Conserved Genomes are Distinguished by Strain-Specific Features.</title>
        <authorList>
            <person name="Bench S.R."/>
            <person name="Ilikchyan I.N."/>
            <person name="Tripp H.J."/>
            <person name="Zehr J.P."/>
        </authorList>
    </citation>
    <scope>NUCLEOTIDE SEQUENCE [LARGE SCALE GENOMIC DNA]</scope>
    <source>
        <strain evidence="1 2">WH 0003</strain>
    </source>
</reference>
<dbReference type="EMBL" id="AESD01000031">
    <property type="protein sequence ID" value="EHJ15130.1"/>
    <property type="molecule type" value="Genomic_DNA"/>
</dbReference>
<comment type="caution">
    <text evidence="1">The sequence shown here is derived from an EMBL/GenBank/DDBJ whole genome shotgun (WGS) entry which is preliminary data.</text>
</comment>
<dbReference type="AlphaFoldDB" id="G5IY55"/>
<organism evidence="1 2">
    <name type="scientific">Crocosphaera watsonii WH 0003</name>
    <dbReference type="NCBI Taxonomy" id="423471"/>
    <lineage>
        <taxon>Bacteria</taxon>
        <taxon>Bacillati</taxon>
        <taxon>Cyanobacteriota</taxon>
        <taxon>Cyanophyceae</taxon>
        <taxon>Oscillatoriophycideae</taxon>
        <taxon>Chroococcales</taxon>
        <taxon>Aphanothecaceae</taxon>
        <taxon>Crocosphaera</taxon>
    </lineage>
</organism>
<name>G5IY55_CROWT</name>
<proteinExistence type="predicted"/>
<protein>
    <submittedName>
        <fullName evidence="1">Uncharacterized protein</fullName>
    </submittedName>
</protein>
<accession>G5IY55</accession>
<evidence type="ECO:0000313" key="1">
    <source>
        <dbReference type="EMBL" id="EHJ15130.1"/>
    </source>
</evidence>
<dbReference type="Proteomes" id="UP000003477">
    <property type="component" value="Unassembled WGS sequence"/>
</dbReference>
<evidence type="ECO:0000313" key="2">
    <source>
        <dbReference type="Proteomes" id="UP000003477"/>
    </source>
</evidence>